<keyword evidence="5" id="KW-1185">Reference proteome</keyword>
<gene>
    <name evidence="4" type="ORF">PENTCL1PPCAC_24974</name>
</gene>
<dbReference type="Proteomes" id="UP001432027">
    <property type="component" value="Unassembled WGS sequence"/>
</dbReference>
<dbReference type="Pfam" id="PF03265">
    <property type="entry name" value="DNase_II"/>
    <property type="match status" value="1"/>
</dbReference>
<dbReference type="InterPro" id="IPR004947">
    <property type="entry name" value="DNase_II"/>
</dbReference>
<name>A0AAV5U8U8_9BILA</name>
<feature type="signal peptide" evidence="3">
    <location>
        <begin position="1"/>
        <end position="30"/>
    </location>
</feature>
<evidence type="ECO:0000313" key="5">
    <source>
        <dbReference type="Proteomes" id="UP001432027"/>
    </source>
</evidence>
<keyword evidence="2" id="KW-0378">Hydrolase</keyword>
<reference evidence="4" key="1">
    <citation type="submission" date="2023-10" db="EMBL/GenBank/DDBJ databases">
        <title>Genome assembly of Pristionchus species.</title>
        <authorList>
            <person name="Yoshida K."/>
            <person name="Sommer R.J."/>
        </authorList>
    </citation>
    <scope>NUCLEOTIDE SEQUENCE</scope>
    <source>
        <strain evidence="4">RS0144</strain>
    </source>
</reference>
<accession>A0AAV5U8U8</accession>
<keyword evidence="3" id="KW-0732">Signal</keyword>
<feature type="non-terminal residue" evidence="4">
    <location>
        <position position="1"/>
    </location>
</feature>
<dbReference type="EMBL" id="BTSX01000006">
    <property type="protein sequence ID" value="GMT02800.1"/>
    <property type="molecule type" value="Genomic_DNA"/>
</dbReference>
<evidence type="ECO:0000256" key="1">
    <source>
        <dbReference type="ARBA" id="ARBA00007527"/>
    </source>
</evidence>
<proteinExistence type="inferred from homology"/>
<dbReference type="CDD" id="cd09120">
    <property type="entry name" value="PLDc_DNaseII_1"/>
    <property type="match status" value="1"/>
</dbReference>
<dbReference type="PANTHER" id="PTHR10858:SF30">
    <property type="entry name" value="CELL-DEATH-RELATED NUCLEASE 7"/>
    <property type="match status" value="1"/>
</dbReference>
<dbReference type="PANTHER" id="PTHR10858">
    <property type="entry name" value="DEOXYRIBONUCLEASE II"/>
    <property type="match status" value="1"/>
</dbReference>
<comment type="caution">
    <text evidence="4">The sequence shown here is derived from an EMBL/GenBank/DDBJ whole genome shotgun (WGS) entry which is preliminary data.</text>
</comment>
<comment type="similarity">
    <text evidence="1">Belongs to the DNase II family.</text>
</comment>
<evidence type="ECO:0000313" key="4">
    <source>
        <dbReference type="EMBL" id="GMT02800.1"/>
    </source>
</evidence>
<dbReference type="AlphaFoldDB" id="A0AAV5U8U8"/>
<dbReference type="GO" id="GO:0004531">
    <property type="term" value="F:deoxyribonuclease II activity"/>
    <property type="evidence" value="ECO:0007669"/>
    <property type="project" value="InterPro"/>
</dbReference>
<organism evidence="4 5">
    <name type="scientific">Pristionchus entomophagus</name>
    <dbReference type="NCBI Taxonomy" id="358040"/>
    <lineage>
        <taxon>Eukaryota</taxon>
        <taxon>Metazoa</taxon>
        <taxon>Ecdysozoa</taxon>
        <taxon>Nematoda</taxon>
        <taxon>Chromadorea</taxon>
        <taxon>Rhabditida</taxon>
        <taxon>Rhabditina</taxon>
        <taxon>Diplogasteromorpha</taxon>
        <taxon>Diplogasteroidea</taxon>
        <taxon>Neodiplogasteridae</taxon>
        <taxon>Pristionchus</taxon>
    </lineage>
</organism>
<sequence>SFLPSIHSMGLGPPLSLLLLLFPLLTTVAGRYRCKGLDGKQVDWFAAYKLPTAVTNANGGKNFVYADANNPAWQLSRKPIDDADSAIGATVSQAYGNDTSSFVLMYSDDGPVTPVDSYRGHAKGVLVFDGQSGFWLVHSVPNFPGLNSYIYPPTGFKFAQSFLCVSVATDNLAAIGEQLMFIQSSPFKSQLPDKFGTRFPILRTVLAKRSLPSSATMFTSTAHIRTEGGTAFHAYAKHKKYQKDLWHDLVAADQGVSLGVQTWLNGGADDMHSACRTDGINVFDVTDLTIMGANFSSSKDHSKWAVSDAARRPVVCMGDLNRQKSQLSRGGGALCLEHAGIWRTYRGTVRDVEACGPAWARGGGGADGAGWADSMKIVVYWMVVGTLAR</sequence>
<evidence type="ECO:0000256" key="3">
    <source>
        <dbReference type="SAM" id="SignalP"/>
    </source>
</evidence>
<protein>
    <submittedName>
        <fullName evidence="4">Uncharacterized protein</fullName>
    </submittedName>
</protein>
<feature type="chain" id="PRO_5043439556" evidence="3">
    <location>
        <begin position="31"/>
        <end position="389"/>
    </location>
</feature>
<dbReference type="GO" id="GO:0006309">
    <property type="term" value="P:apoptotic DNA fragmentation"/>
    <property type="evidence" value="ECO:0007669"/>
    <property type="project" value="TreeGrafter"/>
</dbReference>
<evidence type="ECO:0000256" key="2">
    <source>
        <dbReference type="ARBA" id="ARBA00022801"/>
    </source>
</evidence>